<feature type="domain" description="C2H2-type" evidence="9">
    <location>
        <begin position="173"/>
        <end position="201"/>
    </location>
</feature>
<keyword evidence="6" id="KW-0539">Nucleus</keyword>
<dbReference type="SUPFAM" id="SSF57716">
    <property type="entry name" value="Glucocorticoid receptor-like (DNA-binding domain)"/>
    <property type="match status" value="1"/>
</dbReference>
<protein>
    <submittedName>
        <fullName evidence="11">Uncharacterized protein</fullName>
    </submittedName>
</protein>
<dbReference type="InterPro" id="IPR036236">
    <property type="entry name" value="Znf_C2H2_sf"/>
</dbReference>
<dbReference type="FunFam" id="3.30.160.60:FF:002287">
    <property type="entry name" value="Uncharacterized protein"/>
    <property type="match status" value="1"/>
</dbReference>
<name>A0A9N9W6T6_9NEOP</name>
<reference evidence="11" key="2">
    <citation type="submission" date="2022-10" db="EMBL/GenBank/DDBJ databases">
        <authorList>
            <consortium name="ENA_rothamsted_submissions"/>
            <consortium name="culmorum"/>
            <person name="King R."/>
        </authorList>
    </citation>
    <scope>NUCLEOTIDE SEQUENCE</scope>
</reference>
<dbReference type="AlphaFoldDB" id="A0A9N9W6T6"/>
<keyword evidence="2 8" id="KW-0479">Metal-binding</keyword>
<evidence type="ECO:0000256" key="3">
    <source>
        <dbReference type="ARBA" id="ARBA00022737"/>
    </source>
</evidence>
<evidence type="ECO:0000313" key="12">
    <source>
        <dbReference type="Proteomes" id="UP001153714"/>
    </source>
</evidence>
<evidence type="ECO:0000256" key="2">
    <source>
        <dbReference type="ARBA" id="ARBA00022723"/>
    </source>
</evidence>
<feature type="domain" description="C2H2-type" evidence="9">
    <location>
        <begin position="201"/>
        <end position="228"/>
    </location>
</feature>
<evidence type="ECO:0000256" key="8">
    <source>
        <dbReference type="PROSITE-ProRule" id="PRU01263"/>
    </source>
</evidence>
<dbReference type="OrthoDB" id="6077919at2759"/>
<dbReference type="Gene3D" id="3.30.160.60">
    <property type="entry name" value="Classic Zinc Finger"/>
    <property type="match status" value="8"/>
</dbReference>
<keyword evidence="5 8" id="KW-0862">Zinc</keyword>
<evidence type="ECO:0000259" key="10">
    <source>
        <dbReference type="PROSITE" id="PS51915"/>
    </source>
</evidence>
<dbReference type="SMART" id="SM00355">
    <property type="entry name" value="ZnF_C2H2"/>
    <property type="match status" value="8"/>
</dbReference>
<dbReference type="GO" id="GO:0005634">
    <property type="term" value="C:nucleus"/>
    <property type="evidence" value="ECO:0007669"/>
    <property type="project" value="UniProtKB-SubCell"/>
</dbReference>
<dbReference type="EMBL" id="OU893341">
    <property type="protein sequence ID" value="CAG9783365.1"/>
    <property type="molecule type" value="Genomic_DNA"/>
</dbReference>
<feature type="domain" description="ZAD" evidence="10">
    <location>
        <begin position="5"/>
        <end position="76"/>
    </location>
</feature>
<dbReference type="InterPro" id="IPR013087">
    <property type="entry name" value="Znf_C2H2_type"/>
</dbReference>
<feature type="domain" description="C2H2-type" evidence="9">
    <location>
        <begin position="285"/>
        <end position="312"/>
    </location>
</feature>
<evidence type="ECO:0000256" key="6">
    <source>
        <dbReference type="ARBA" id="ARBA00023242"/>
    </source>
</evidence>
<dbReference type="PROSITE" id="PS51915">
    <property type="entry name" value="ZAD"/>
    <property type="match status" value="1"/>
</dbReference>
<evidence type="ECO:0000313" key="11">
    <source>
        <dbReference type="EMBL" id="CAG9783365.1"/>
    </source>
</evidence>
<dbReference type="GO" id="GO:0000978">
    <property type="term" value="F:RNA polymerase II cis-regulatory region sequence-specific DNA binding"/>
    <property type="evidence" value="ECO:0007669"/>
    <property type="project" value="TreeGrafter"/>
</dbReference>
<dbReference type="PROSITE" id="PS50157">
    <property type="entry name" value="ZINC_FINGER_C2H2_2"/>
    <property type="match status" value="7"/>
</dbReference>
<evidence type="ECO:0000256" key="7">
    <source>
        <dbReference type="PROSITE-ProRule" id="PRU00042"/>
    </source>
</evidence>
<keyword evidence="12" id="KW-1185">Reference proteome</keyword>
<sequence length="410" mass="47760">MEISQLCRSCMKELLMWENDNIDYRILEMFYYCTNIKILDDEKLPKQFCNDCIIRLESSFAYITEAQKANVTLRNIISRTENSVIVEPENYNNRILADKNYADNINITPSSDANFNEQTLDNVTSEMDRHIDTSEFPKTFEEANITNTECDDTLKKSNRTVNDINNTEGTKKNICPVCRKTFTSKTWFSKHMEKEHTGQKYTCNYCEKTFAKPSQLKCHLISHSDERKFACGTCGKRFKCNKQLSVHMRSHNDARPYACDKCNMRFKKCNILKCHMKVHENHKPFLCSFCGWSFAQAGNLEVHIRRHTGEKPYFCGECGFRAAAASNLRRHQRAHTRATHHICHTCGKGFCDASSLCRHSRTHTGERPYMCAWCPRSFADSWKRKLHLMRAHSLALHDVPRMRRDGQIIQ</sequence>
<feature type="binding site" evidence="8">
    <location>
        <position position="52"/>
    </location>
    <ligand>
        <name>Zn(2+)</name>
        <dbReference type="ChEBI" id="CHEBI:29105"/>
    </ligand>
</feature>
<dbReference type="Pfam" id="PF00096">
    <property type="entry name" value="zf-C2H2"/>
    <property type="match status" value="3"/>
</dbReference>
<dbReference type="PROSITE" id="PS00028">
    <property type="entry name" value="ZINC_FINGER_C2H2_1"/>
    <property type="match status" value="7"/>
</dbReference>
<dbReference type="GO" id="GO:0008270">
    <property type="term" value="F:zinc ion binding"/>
    <property type="evidence" value="ECO:0007669"/>
    <property type="project" value="UniProtKB-UniRule"/>
</dbReference>
<proteinExistence type="predicted"/>
<dbReference type="PANTHER" id="PTHR23226:SF416">
    <property type="entry name" value="FI01424P"/>
    <property type="match status" value="1"/>
</dbReference>
<keyword evidence="4 7" id="KW-0863">Zinc-finger</keyword>
<feature type="domain" description="C2H2-type" evidence="9">
    <location>
        <begin position="341"/>
        <end position="368"/>
    </location>
</feature>
<organism evidence="11 12">
    <name type="scientific">Diatraea saccharalis</name>
    <name type="common">sugarcane borer</name>
    <dbReference type="NCBI Taxonomy" id="40085"/>
    <lineage>
        <taxon>Eukaryota</taxon>
        <taxon>Metazoa</taxon>
        <taxon>Ecdysozoa</taxon>
        <taxon>Arthropoda</taxon>
        <taxon>Hexapoda</taxon>
        <taxon>Insecta</taxon>
        <taxon>Pterygota</taxon>
        <taxon>Neoptera</taxon>
        <taxon>Endopterygota</taxon>
        <taxon>Lepidoptera</taxon>
        <taxon>Glossata</taxon>
        <taxon>Ditrysia</taxon>
        <taxon>Pyraloidea</taxon>
        <taxon>Crambidae</taxon>
        <taxon>Crambinae</taxon>
        <taxon>Diatraea</taxon>
    </lineage>
</organism>
<dbReference type="InterPro" id="IPR012934">
    <property type="entry name" value="Znf_AD"/>
</dbReference>
<evidence type="ECO:0000256" key="5">
    <source>
        <dbReference type="ARBA" id="ARBA00022833"/>
    </source>
</evidence>
<evidence type="ECO:0000256" key="4">
    <source>
        <dbReference type="ARBA" id="ARBA00022771"/>
    </source>
</evidence>
<feature type="domain" description="C2H2-type" evidence="9">
    <location>
        <begin position="313"/>
        <end position="340"/>
    </location>
</feature>
<dbReference type="FunFam" id="3.30.160.60:FF:000417">
    <property type="entry name" value="Zinc finger protein"/>
    <property type="match status" value="1"/>
</dbReference>
<gene>
    <name evidence="11" type="ORF">DIATSA_LOCUS1545</name>
</gene>
<comment type="subcellular location">
    <subcellularLocation>
        <location evidence="1">Nucleus</location>
    </subcellularLocation>
</comment>
<reference evidence="11" key="1">
    <citation type="submission" date="2021-12" db="EMBL/GenBank/DDBJ databases">
        <authorList>
            <person name="King R."/>
        </authorList>
    </citation>
    <scope>NUCLEOTIDE SEQUENCE</scope>
</reference>
<feature type="domain" description="C2H2-type" evidence="9">
    <location>
        <begin position="257"/>
        <end position="284"/>
    </location>
</feature>
<dbReference type="SUPFAM" id="SSF57667">
    <property type="entry name" value="beta-beta-alpha zinc fingers"/>
    <property type="match status" value="4"/>
</dbReference>
<evidence type="ECO:0000256" key="1">
    <source>
        <dbReference type="ARBA" id="ARBA00004123"/>
    </source>
</evidence>
<feature type="binding site" evidence="8">
    <location>
        <position position="7"/>
    </location>
    <ligand>
        <name>Zn(2+)</name>
        <dbReference type="ChEBI" id="CHEBI:29105"/>
    </ligand>
</feature>
<feature type="binding site" evidence="8">
    <location>
        <position position="10"/>
    </location>
    <ligand>
        <name>Zn(2+)</name>
        <dbReference type="ChEBI" id="CHEBI:29105"/>
    </ligand>
</feature>
<evidence type="ECO:0000259" key="9">
    <source>
        <dbReference type="PROSITE" id="PS50157"/>
    </source>
</evidence>
<keyword evidence="3" id="KW-0677">Repeat</keyword>
<dbReference type="GO" id="GO:0000981">
    <property type="term" value="F:DNA-binding transcription factor activity, RNA polymerase II-specific"/>
    <property type="evidence" value="ECO:0007669"/>
    <property type="project" value="TreeGrafter"/>
</dbReference>
<accession>A0A9N9W6T6</accession>
<dbReference type="Proteomes" id="UP001153714">
    <property type="component" value="Chromosome 10"/>
</dbReference>
<dbReference type="FunFam" id="3.30.160.60:FF:000100">
    <property type="entry name" value="Zinc finger 45-like"/>
    <property type="match status" value="1"/>
</dbReference>
<feature type="domain" description="C2H2-type" evidence="9">
    <location>
        <begin position="229"/>
        <end position="256"/>
    </location>
</feature>
<feature type="binding site" evidence="8">
    <location>
        <position position="49"/>
    </location>
    <ligand>
        <name>Zn(2+)</name>
        <dbReference type="ChEBI" id="CHEBI:29105"/>
    </ligand>
</feature>
<dbReference type="PANTHER" id="PTHR23226">
    <property type="entry name" value="ZINC FINGER AND SCAN DOMAIN-CONTAINING"/>
    <property type="match status" value="1"/>
</dbReference>
<dbReference type="Pfam" id="PF13894">
    <property type="entry name" value="zf-C2H2_4"/>
    <property type="match status" value="2"/>
</dbReference>